<keyword evidence="9" id="KW-1185">Reference proteome</keyword>
<evidence type="ECO:0000256" key="4">
    <source>
        <dbReference type="ARBA" id="ARBA00022833"/>
    </source>
</evidence>
<dbReference type="GO" id="GO:0008270">
    <property type="term" value="F:zinc ion binding"/>
    <property type="evidence" value="ECO:0007669"/>
    <property type="project" value="UniProtKB-KW"/>
</dbReference>
<dbReference type="InterPro" id="IPR036957">
    <property type="entry name" value="Znf_PARP_sf"/>
</dbReference>
<evidence type="ECO:0000256" key="1">
    <source>
        <dbReference type="ARBA" id="ARBA00004123"/>
    </source>
</evidence>
<evidence type="ECO:0000256" key="5">
    <source>
        <dbReference type="ARBA" id="ARBA00023242"/>
    </source>
</evidence>
<feature type="compositionally biased region" description="Basic and acidic residues" evidence="6">
    <location>
        <begin position="277"/>
        <end position="297"/>
    </location>
</feature>
<feature type="domain" description="PARP-type" evidence="7">
    <location>
        <begin position="7"/>
        <end position="134"/>
    </location>
</feature>
<dbReference type="GO" id="GO:0005634">
    <property type="term" value="C:nucleus"/>
    <property type="evidence" value="ECO:0007669"/>
    <property type="project" value="UniProtKB-SubCell"/>
</dbReference>
<name>A0AAJ0F5E6_9PEZI</name>
<dbReference type="EMBL" id="JAHMHR010000001">
    <property type="protein sequence ID" value="KAK1701373.1"/>
    <property type="molecule type" value="Genomic_DNA"/>
</dbReference>
<gene>
    <name evidence="8" type="ORF">BDP55DRAFT_18683</name>
</gene>
<dbReference type="InterPro" id="IPR001510">
    <property type="entry name" value="Znf_PARP"/>
</dbReference>
<accession>A0AAJ0F5E6</accession>
<keyword evidence="5" id="KW-0539">Nucleus</keyword>
<evidence type="ECO:0000256" key="3">
    <source>
        <dbReference type="ARBA" id="ARBA00022771"/>
    </source>
</evidence>
<evidence type="ECO:0000313" key="9">
    <source>
        <dbReference type="Proteomes" id="UP001224890"/>
    </source>
</evidence>
<feature type="compositionally biased region" description="Basic and acidic residues" evidence="6">
    <location>
        <begin position="254"/>
        <end position="267"/>
    </location>
</feature>
<dbReference type="SUPFAM" id="SSF57716">
    <property type="entry name" value="Glucocorticoid receptor-like (DNA-binding domain)"/>
    <property type="match status" value="1"/>
</dbReference>
<keyword evidence="4" id="KW-0862">Zinc</keyword>
<comment type="subcellular location">
    <subcellularLocation>
        <location evidence="1">Nucleus</location>
    </subcellularLocation>
</comment>
<evidence type="ECO:0000256" key="6">
    <source>
        <dbReference type="SAM" id="MobiDB-lite"/>
    </source>
</evidence>
<proteinExistence type="predicted"/>
<dbReference type="GO" id="GO:0003677">
    <property type="term" value="F:DNA binding"/>
    <property type="evidence" value="ECO:0007669"/>
    <property type="project" value="InterPro"/>
</dbReference>
<organism evidence="8 9">
    <name type="scientific">Colletotrichum godetiae</name>
    <dbReference type="NCBI Taxonomy" id="1209918"/>
    <lineage>
        <taxon>Eukaryota</taxon>
        <taxon>Fungi</taxon>
        <taxon>Dikarya</taxon>
        <taxon>Ascomycota</taxon>
        <taxon>Pezizomycotina</taxon>
        <taxon>Sordariomycetes</taxon>
        <taxon>Hypocreomycetidae</taxon>
        <taxon>Glomerellales</taxon>
        <taxon>Glomerellaceae</taxon>
        <taxon>Colletotrichum</taxon>
        <taxon>Colletotrichum acutatum species complex</taxon>
    </lineage>
</organism>
<keyword evidence="2" id="KW-0479">Metal-binding</keyword>
<evidence type="ECO:0000313" key="8">
    <source>
        <dbReference type="EMBL" id="KAK1701373.1"/>
    </source>
</evidence>
<dbReference type="SMART" id="SM01336">
    <property type="entry name" value="zf-PARP"/>
    <property type="match status" value="1"/>
</dbReference>
<comment type="caution">
    <text evidence="8">The sequence shown here is derived from an EMBL/GenBank/DDBJ whole genome shotgun (WGS) entry which is preliminary data.</text>
</comment>
<reference evidence="8" key="1">
    <citation type="submission" date="2021-06" db="EMBL/GenBank/DDBJ databases">
        <title>Comparative genomics, transcriptomics and evolutionary studies reveal genomic signatures of adaptation to plant cell wall in hemibiotrophic fungi.</title>
        <authorList>
            <consortium name="DOE Joint Genome Institute"/>
            <person name="Baroncelli R."/>
            <person name="Diaz J.F."/>
            <person name="Benocci T."/>
            <person name="Peng M."/>
            <person name="Battaglia E."/>
            <person name="Haridas S."/>
            <person name="Andreopoulos W."/>
            <person name="Labutti K."/>
            <person name="Pangilinan J."/>
            <person name="Floch G.L."/>
            <person name="Makela M.R."/>
            <person name="Henrissat B."/>
            <person name="Grigoriev I.V."/>
            <person name="Crouch J.A."/>
            <person name="De Vries R.P."/>
            <person name="Sukno S.A."/>
            <person name="Thon M.R."/>
        </authorList>
    </citation>
    <scope>NUCLEOTIDE SEQUENCE</scope>
    <source>
        <strain evidence="8">CBS 193.32</strain>
    </source>
</reference>
<feature type="region of interest" description="Disordered" evidence="6">
    <location>
        <begin position="138"/>
        <end position="405"/>
    </location>
</feature>
<dbReference type="AlphaFoldDB" id="A0AAJ0F5E6"/>
<evidence type="ECO:0000256" key="2">
    <source>
        <dbReference type="ARBA" id="ARBA00022723"/>
    </source>
</evidence>
<feature type="compositionally biased region" description="Basic and acidic residues" evidence="6">
    <location>
        <begin position="316"/>
        <end position="331"/>
    </location>
</feature>
<dbReference type="Gene3D" id="3.30.1740.10">
    <property type="entry name" value="Zinc finger, PARP-type"/>
    <property type="match status" value="1"/>
</dbReference>
<protein>
    <recommendedName>
        <fullName evidence="7">PARP-type domain-containing protein</fullName>
    </recommendedName>
</protein>
<sequence>MPDYRIEVSPNNRAGCSDGVCKKAAAKCLKGSLRFGTWTKIMDHESFKWKHWHVDPFSSLRHNPLPQSPRFTVIPARNGHANVICSRGCVSGEVIKHVQEVCEKNGQFDFDAFDGYDELIDHPDLQRKIREAIEQGHIADEDFNGDPWMNKLGQRGIRGKKPKGWDDGEDEDEEEAPAKGKKRSRKAADDEEEEKPKAKRTKKAAVKAEVKDEDEEEEKPKPKAKRGKAAVKKEESDADEEAPKPKRGARKSAVKKEESGAEEEAPKPKRGARKSAVKKEESDAEDVKVEAPKVKDEEVSEEEAPKPKRGTRKSAVKKEEPDAEEAAEKTLKPKRGPAKKAKVEESEEGTSAAEPASEMTPKSEEEEEEKPALKTAKAAPKGRKKAAPGAEAERPKSTRASRSRK</sequence>
<evidence type="ECO:0000259" key="7">
    <source>
        <dbReference type="SMART" id="SM01336"/>
    </source>
</evidence>
<dbReference type="GeneID" id="85450379"/>
<dbReference type="RefSeq" id="XP_060437128.1">
    <property type="nucleotide sequence ID" value="XM_060565853.1"/>
</dbReference>
<dbReference type="Proteomes" id="UP001224890">
    <property type="component" value="Unassembled WGS sequence"/>
</dbReference>
<keyword evidence="3" id="KW-0863">Zinc-finger</keyword>